<gene>
    <name evidence="1" type="ORF">KQI82_04500</name>
</gene>
<proteinExistence type="predicted"/>
<dbReference type="EMBL" id="JAHLQN010000001">
    <property type="protein sequence ID" value="MBU5626182.1"/>
    <property type="molecule type" value="Genomic_DNA"/>
</dbReference>
<accession>A0ABS6F9H3</accession>
<sequence length="145" mass="16504">MATKGYKIDFTNNTLVMNYKFHSASQEYGTPENKLVKKILKDFPSLSVVVKAGREVKTPSKNKRLTYANMEKHIKAYDNADELLEVFETVKALSKAVASPYKFVADWFVEQFPSYDKAPTFKDGKLTVLPVKAPDIKEYKIKKTA</sequence>
<dbReference type="RefSeq" id="WP_216559275.1">
    <property type="nucleotide sequence ID" value="NZ_JAHLQN010000001.1"/>
</dbReference>
<name>A0ABS6F9H3_9FIRM</name>
<evidence type="ECO:0000313" key="2">
    <source>
        <dbReference type="Proteomes" id="UP000787672"/>
    </source>
</evidence>
<reference evidence="1 2" key="1">
    <citation type="submission" date="2021-06" db="EMBL/GenBank/DDBJ databases">
        <authorList>
            <person name="Sun Q."/>
            <person name="Li D."/>
        </authorList>
    </citation>
    <scope>NUCLEOTIDE SEQUENCE [LARGE SCALE GENOMIC DNA]</scope>
    <source>
        <strain evidence="1 2">MSJ-2</strain>
    </source>
</reference>
<dbReference type="Proteomes" id="UP000787672">
    <property type="component" value="Unassembled WGS sequence"/>
</dbReference>
<comment type="caution">
    <text evidence="1">The sequence shown here is derived from an EMBL/GenBank/DDBJ whole genome shotgun (WGS) entry which is preliminary data.</text>
</comment>
<protein>
    <submittedName>
        <fullName evidence="1">Uncharacterized protein</fullName>
    </submittedName>
</protein>
<organism evidence="1 2">
    <name type="scientific">Dysosmobacter acutus</name>
    <dbReference type="NCBI Taxonomy" id="2841504"/>
    <lineage>
        <taxon>Bacteria</taxon>
        <taxon>Bacillati</taxon>
        <taxon>Bacillota</taxon>
        <taxon>Clostridia</taxon>
        <taxon>Eubacteriales</taxon>
        <taxon>Oscillospiraceae</taxon>
        <taxon>Dysosmobacter</taxon>
    </lineage>
</organism>
<keyword evidence="2" id="KW-1185">Reference proteome</keyword>
<evidence type="ECO:0000313" key="1">
    <source>
        <dbReference type="EMBL" id="MBU5626182.1"/>
    </source>
</evidence>